<dbReference type="EMBL" id="CAJVQC010117687">
    <property type="protein sequence ID" value="CAG8837444.1"/>
    <property type="molecule type" value="Genomic_DNA"/>
</dbReference>
<organism evidence="1 2">
    <name type="scientific">Racocetra persica</name>
    <dbReference type="NCBI Taxonomy" id="160502"/>
    <lineage>
        <taxon>Eukaryota</taxon>
        <taxon>Fungi</taxon>
        <taxon>Fungi incertae sedis</taxon>
        <taxon>Mucoromycota</taxon>
        <taxon>Glomeromycotina</taxon>
        <taxon>Glomeromycetes</taxon>
        <taxon>Diversisporales</taxon>
        <taxon>Gigasporaceae</taxon>
        <taxon>Racocetra</taxon>
    </lineage>
</organism>
<keyword evidence="2" id="KW-1185">Reference proteome</keyword>
<evidence type="ECO:0000313" key="2">
    <source>
        <dbReference type="Proteomes" id="UP000789920"/>
    </source>
</evidence>
<protein>
    <submittedName>
        <fullName evidence="1">6924_t:CDS:1</fullName>
    </submittedName>
</protein>
<accession>A0ACA9SEQ4</accession>
<evidence type="ECO:0000313" key="1">
    <source>
        <dbReference type="EMBL" id="CAG8837444.1"/>
    </source>
</evidence>
<sequence length="109" mass="12839">QIHSNKMSNIQDNAQLDQDNNLQDNLVSNQESNLEELKENTQISDIYVGLSFETWEYVKKWIYAFGLQQGFSYKIRRSESDDNGIIRQFIYEYSKSKKHDAQINVDPTK</sequence>
<reference evidence="1" key="1">
    <citation type="submission" date="2021-06" db="EMBL/GenBank/DDBJ databases">
        <authorList>
            <person name="Kallberg Y."/>
            <person name="Tangrot J."/>
            <person name="Rosling A."/>
        </authorList>
    </citation>
    <scope>NUCLEOTIDE SEQUENCE</scope>
    <source>
        <strain evidence="1">MA461A</strain>
    </source>
</reference>
<name>A0ACA9SEQ4_9GLOM</name>
<dbReference type="Proteomes" id="UP000789920">
    <property type="component" value="Unassembled WGS sequence"/>
</dbReference>
<comment type="caution">
    <text evidence="1">The sequence shown here is derived from an EMBL/GenBank/DDBJ whole genome shotgun (WGS) entry which is preliminary data.</text>
</comment>
<proteinExistence type="predicted"/>
<gene>
    <name evidence="1" type="ORF">RPERSI_LOCUS30308</name>
</gene>
<feature type="non-terminal residue" evidence="1">
    <location>
        <position position="1"/>
    </location>
</feature>